<dbReference type="PROSITE" id="PS50206">
    <property type="entry name" value="RHODANESE_3"/>
    <property type="match status" value="1"/>
</dbReference>
<dbReference type="PATRIC" id="fig|1319815.3.peg.36"/>
<name>U7VFY0_9FUSO</name>
<dbReference type="Pfam" id="PF26341">
    <property type="entry name" value="AAA_SelU"/>
    <property type="match status" value="1"/>
</dbReference>
<dbReference type="SUPFAM" id="SSF52821">
    <property type="entry name" value="Rhodanese/Cell cycle control phosphatase"/>
    <property type="match status" value="1"/>
</dbReference>
<dbReference type="SMART" id="SM00450">
    <property type="entry name" value="RHOD"/>
    <property type="match status" value="1"/>
</dbReference>
<dbReference type="EMBL" id="AXZF01000002">
    <property type="protein sequence ID" value="ERT70044.1"/>
    <property type="molecule type" value="Genomic_DNA"/>
</dbReference>
<sequence length="350" mass="40537">MEEKMILVKYEDLLKEKNYTLIDVRTPKEFKEEPIPGAINIPLLLDEERVDVGTAYKQVSPEKAKELGVEAIAKRLPDIFREVQKHAKGRLAFYCARGGMRSGSMSALFEALGYTTWKLEGGYRAYRQYILENIKTYNKDVKYIILHGKTGIGKTKILQQLENKGYSVLDLEKMANHKGSFFGGVCEKEEQSQKKFDSLIFDYFYKNKPQYVIAESESKRIGNVYVPEDVFQSLGNGVHLSLETTIKNRVEVIREDYAGATVDELQKCLDKVGRYIGKEKYEEYSQMLKDNKIDELSEVLMLDYYDPLYQKSIEKYIYDSEIFYETIDEGVEKVVRYLNEKGIFGKEVTE</sequence>
<dbReference type="GO" id="GO:0002098">
    <property type="term" value="P:tRNA wobble uridine modification"/>
    <property type="evidence" value="ECO:0007669"/>
    <property type="project" value="InterPro"/>
</dbReference>
<dbReference type="PANTHER" id="PTHR30401:SF0">
    <property type="entry name" value="TRNA 2-SELENOURIDINE SYNTHASE"/>
    <property type="match status" value="1"/>
</dbReference>
<organism evidence="3 4">
    <name type="scientific">Cetobacterium somerae ATCC BAA-474</name>
    <dbReference type="NCBI Taxonomy" id="1319815"/>
    <lineage>
        <taxon>Bacteria</taxon>
        <taxon>Fusobacteriati</taxon>
        <taxon>Fusobacteriota</taxon>
        <taxon>Fusobacteriia</taxon>
        <taxon>Fusobacteriales</taxon>
        <taxon>Fusobacteriaceae</taxon>
        <taxon>Cetobacterium</taxon>
    </lineage>
</organism>
<reference evidence="3 4" key="1">
    <citation type="submission" date="2013-08" db="EMBL/GenBank/DDBJ databases">
        <authorList>
            <person name="Weinstock G."/>
            <person name="Sodergren E."/>
            <person name="Wylie T."/>
            <person name="Fulton L."/>
            <person name="Fulton R."/>
            <person name="Fronick C."/>
            <person name="O'Laughlin M."/>
            <person name="Godfrey J."/>
            <person name="Miner T."/>
            <person name="Herter B."/>
            <person name="Appelbaum E."/>
            <person name="Cordes M."/>
            <person name="Lek S."/>
            <person name="Wollam A."/>
            <person name="Pepin K.H."/>
            <person name="Palsikar V.B."/>
            <person name="Mitreva M."/>
            <person name="Wilson R.K."/>
        </authorList>
    </citation>
    <scope>NUCLEOTIDE SEQUENCE [LARGE SCALE GENOMIC DNA]</scope>
    <source>
        <strain evidence="3 4">ATCC BAA-474</strain>
    </source>
</reference>
<dbReference type="InterPro" id="IPR058840">
    <property type="entry name" value="AAA_SelU"/>
</dbReference>
<proteinExistence type="predicted"/>
<feature type="domain" description="Rhodanese" evidence="2">
    <location>
        <begin position="15"/>
        <end position="135"/>
    </location>
</feature>
<dbReference type="GO" id="GO:0043828">
    <property type="term" value="F:tRNA 2-selenouridine synthase activity"/>
    <property type="evidence" value="ECO:0007669"/>
    <property type="project" value="InterPro"/>
</dbReference>
<dbReference type="STRING" id="1319815.HMPREF0202_00037"/>
<dbReference type="InterPro" id="IPR036873">
    <property type="entry name" value="Rhodanese-like_dom_sf"/>
</dbReference>
<dbReference type="HOGENOM" id="CLU_043456_0_0_0"/>
<dbReference type="eggNOG" id="COG2603">
    <property type="taxonomic scope" value="Bacteria"/>
</dbReference>
<dbReference type="AlphaFoldDB" id="U7VFY0"/>
<accession>U7VFY0</accession>
<comment type="caution">
    <text evidence="3">The sequence shown here is derived from an EMBL/GenBank/DDBJ whole genome shotgun (WGS) entry which is preliminary data.</text>
</comment>
<gene>
    <name evidence="3" type="ORF">HMPREF0202_00037</name>
</gene>
<dbReference type="NCBIfam" id="TIGR03167">
    <property type="entry name" value="tRNA_sel_U_synt"/>
    <property type="match status" value="1"/>
</dbReference>
<dbReference type="Gene3D" id="3.40.250.10">
    <property type="entry name" value="Rhodanese-like domain"/>
    <property type="match status" value="1"/>
</dbReference>
<keyword evidence="1" id="KW-0711">Selenium</keyword>
<evidence type="ECO:0000313" key="3">
    <source>
        <dbReference type="EMBL" id="ERT70044.1"/>
    </source>
</evidence>
<dbReference type="NCBIfam" id="NF008752">
    <property type="entry name" value="PRK11784.1-4"/>
    <property type="match status" value="1"/>
</dbReference>
<dbReference type="Proteomes" id="UP000017081">
    <property type="component" value="Unassembled WGS sequence"/>
</dbReference>
<dbReference type="InterPro" id="IPR017582">
    <property type="entry name" value="SelU"/>
</dbReference>
<keyword evidence="4" id="KW-1185">Reference proteome</keyword>
<dbReference type="PANTHER" id="PTHR30401">
    <property type="entry name" value="TRNA 2-SELENOURIDINE SYNTHASE"/>
    <property type="match status" value="1"/>
</dbReference>
<dbReference type="InterPro" id="IPR001763">
    <property type="entry name" value="Rhodanese-like_dom"/>
</dbReference>
<evidence type="ECO:0000313" key="4">
    <source>
        <dbReference type="Proteomes" id="UP000017081"/>
    </source>
</evidence>
<dbReference type="NCBIfam" id="NF008750">
    <property type="entry name" value="PRK11784.1-2"/>
    <property type="match status" value="1"/>
</dbReference>
<protein>
    <submittedName>
        <fullName evidence="3">tRNA 2-selenouridine synthase</fullName>
    </submittedName>
</protein>
<evidence type="ECO:0000259" key="2">
    <source>
        <dbReference type="PROSITE" id="PS50206"/>
    </source>
</evidence>
<dbReference type="Pfam" id="PF00581">
    <property type="entry name" value="Rhodanese"/>
    <property type="match status" value="1"/>
</dbReference>
<evidence type="ECO:0000256" key="1">
    <source>
        <dbReference type="ARBA" id="ARBA00023266"/>
    </source>
</evidence>